<proteinExistence type="predicted"/>
<evidence type="ECO:0000313" key="2">
    <source>
        <dbReference type="Proteomes" id="UP000012166"/>
    </source>
</evidence>
<protein>
    <submittedName>
        <fullName evidence="1">Uncharacterized protein</fullName>
    </submittedName>
</protein>
<dbReference type="Proteomes" id="UP000012166">
    <property type="component" value="Unassembled WGS sequence"/>
</dbReference>
<evidence type="ECO:0000313" key="1">
    <source>
        <dbReference type="EMBL" id="EMN18975.1"/>
    </source>
</evidence>
<dbReference type="EMBL" id="AHMS02000005">
    <property type="protein sequence ID" value="EMN18975.1"/>
    <property type="molecule type" value="Genomic_DNA"/>
</dbReference>
<reference evidence="1 2" key="1">
    <citation type="submission" date="2013-01" db="EMBL/GenBank/DDBJ databases">
        <authorList>
            <person name="Harkins D.M."/>
            <person name="Durkin A.S."/>
            <person name="Brinkac L.M."/>
            <person name="Haft D.H."/>
            <person name="Selengut J.D."/>
            <person name="Sanka R."/>
            <person name="DePew J."/>
            <person name="Purushe J."/>
            <person name="Hartskeerl R.A."/>
            <person name="Ahmed A."/>
            <person name="van der Linden H."/>
            <person name="Goris M.G.A."/>
            <person name="Vinetz J.M."/>
            <person name="Sutton G.G."/>
            <person name="Nierman W.C."/>
            <person name="Fouts D.E."/>
        </authorList>
    </citation>
    <scope>NUCLEOTIDE SEQUENCE [LARGE SCALE GENOMIC DNA]</scope>
    <source>
        <strain evidence="1 2">Brem 328</strain>
    </source>
</reference>
<dbReference type="AlphaFoldDB" id="A0ABC9SN06"/>
<gene>
    <name evidence="1" type="ORF">LEP1GSC056_2045</name>
</gene>
<comment type="caution">
    <text evidence="1">The sequence shown here is derived from an EMBL/GenBank/DDBJ whole genome shotgun (WGS) entry which is preliminary data.</text>
</comment>
<name>A0ABC9SN06_LEPBO</name>
<organism evidence="1 2">
    <name type="scientific">Leptospira borgpetersenii str. Brem 328</name>
    <dbReference type="NCBI Taxonomy" id="1049780"/>
    <lineage>
        <taxon>Bacteria</taxon>
        <taxon>Pseudomonadati</taxon>
        <taxon>Spirochaetota</taxon>
        <taxon>Spirochaetia</taxon>
        <taxon>Leptospirales</taxon>
        <taxon>Leptospiraceae</taxon>
        <taxon>Leptospira</taxon>
    </lineage>
</organism>
<accession>A0ABC9SN06</accession>
<sequence length="39" mass="4374">MGLMVLFFPKVHRGSLNNICPFHIDIFTLSETSSFETGS</sequence>